<dbReference type="GO" id="GO:0008948">
    <property type="term" value="F:oxaloacetate decarboxylase activity"/>
    <property type="evidence" value="ECO:0007669"/>
    <property type="project" value="UniProtKB-EC"/>
</dbReference>
<dbReference type="Pfam" id="PF02436">
    <property type="entry name" value="PYC_OADA"/>
    <property type="match status" value="1"/>
</dbReference>
<dbReference type="CDD" id="cd07937">
    <property type="entry name" value="DRE_TIM_PC_TC_5S"/>
    <property type="match status" value="1"/>
</dbReference>
<dbReference type="Proteomes" id="UP001252243">
    <property type="component" value="Unassembled WGS sequence"/>
</dbReference>
<proteinExistence type="predicted"/>
<dbReference type="SUPFAM" id="SSF51569">
    <property type="entry name" value="Aldolase"/>
    <property type="match status" value="1"/>
</dbReference>
<dbReference type="SUPFAM" id="SSF89000">
    <property type="entry name" value="post-HMGL domain-like"/>
    <property type="match status" value="1"/>
</dbReference>
<reference evidence="2 3" key="1">
    <citation type="submission" date="2023-07" db="EMBL/GenBank/DDBJ databases">
        <title>Sorghum-associated microbial communities from plants grown in Nebraska, USA.</title>
        <authorList>
            <person name="Schachtman D."/>
        </authorList>
    </citation>
    <scope>NUCLEOTIDE SEQUENCE [LARGE SCALE GENOMIC DNA]</scope>
    <source>
        <strain evidence="2 3">BE167</strain>
    </source>
</reference>
<feature type="domain" description="Pyruvate carboxyltransferase" evidence="1">
    <location>
        <begin position="4"/>
        <end position="269"/>
    </location>
</feature>
<dbReference type="RefSeq" id="WP_310061416.1">
    <property type="nucleotide sequence ID" value="NZ_JAVDVQ010000028.1"/>
</dbReference>
<name>A0ABU1UHP0_9MICC</name>
<organism evidence="2 3">
    <name type="scientific">Arthrobacter ginsengisoli</name>
    <dbReference type="NCBI Taxonomy" id="1356565"/>
    <lineage>
        <taxon>Bacteria</taxon>
        <taxon>Bacillati</taxon>
        <taxon>Actinomycetota</taxon>
        <taxon>Actinomycetes</taxon>
        <taxon>Micrococcales</taxon>
        <taxon>Micrococcaceae</taxon>
        <taxon>Arthrobacter</taxon>
    </lineage>
</organism>
<dbReference type="PANTHER" id="PTHR43778:SF2">
    <property type="entry name" value="PYRUVATE CARBOXYLASE, MITOCHONDRIAL"/>
    <property type="match status" value="1"/>
</dbReference>
<protein>
    <submittedName>
        <fullName evidence="2">Oxaloacetate decarboxylase alpha subunit</fullName>
        <ecNumber evidence="2">4.1.1.112</ecNumber>
    </submittedName>
</protein>
<comment type="caution">
    <text evidence="2">The sequence shown here is derived from an EMBL/GenBank/DDBJ whole genome shotgun (WGS) entry which is preliminary data.</text>
</comment>
<dbReference type="EMBL" id="JAVDVQ010000028">
    <property type="protein sequence ID" value="MDR7084668.1"/>
    <property type="molecule type" value="Genomic_DNA"/>
</dbReference>
<dbReference type="InterPro" id="IPR055268">
    <property type="entry name" value="PCB-like"/>
</dbReference>
<accession>A0ABU1UHP0</accession>
<evidence type="ECO:0000313" key="3">
    <source>
        <dbReference type="Proteomes" id="UP001252243"/>
    </source>
</evidence>
<dbReference type="EC" id="4.1.1.112" evidence="2"/>
<dbReference type="InterPro" id="IPR013785">
    <property type="entry name" value="Aldolase_TIM"/>
</dbReference>
<keyword evidence="3" id="KW-1185">Reference proteome</keyword>
<dbReference type="InterPro" id="IPR003379">
    <property type="entry name" value="Carboxylase_cons_dom"/>
</dbReference>
<dbReference type="Gene3D" id="3.20.20.70">
    <property type="entry name" value="Aldolase class I"/>
    <property type="match status" value="1"/>
</dbReference>
<evidence type="ECO:0000259" key="1">
    <source>
        <dbReference type="PROSITE" id="PS50991"/>
    </source>
</evidence>
<evidence type="ECO:0000313" key="2">
    <source>
        <dbReference type="EMBL" id="MDR7084668.1"/>
    </source>
</evidence>
<dbReference type="PROSITE" id="PS50991">
    <property type="entry name" value="PYR_CT"/>
    <property type="match status" value="1"/>
</dbReference>
<dbReference type="InterPro" id="IPR000891">
    <property type="entry name" value="PYR_CT"/>
</dbReference>
<keyword evidence="2" id="KW-0456">Lyase</keyword>
<gene>
    <name evidence="2" type="ORF">J2X01_003984</name>
</gene>
<sequence length="500" mass="54899">MTDVKLVDVSLRDGNQSIWGATGVTTRMVQGVAPLLDQVGYHAIELVSSTLMATAVRYHQEDPWERLRAARDLMPNTQLGFLTTGKRFISFHRTPDAVFELAFRLLVRNGVKRLWVIDPMHDMDGAKRTAEMAKRVGFEEVIGGICYTTSPVHTDEYFATKAKELDDCDAIDSVYLKDPAGLLTPDRVKSLVPLLRSSLNTTPLNEIHSHSTTGLSPITVLDAADLGIETIHCALPPLANGSSHPEAQRLVHNLRARGHNVNVDLDAMAKASAYLQRQGRIKNLPAGSPNEYDEAYYRHTIPGGVQSTTRRQLGEIRRADLFDQVIEESVQVREDLGWPIVMTPFAQYIVTQATLNVITGERYKQISDEVIDLLRGDFGPLPGAVNPELMDRAMATKRGQQPVNDGGDVTIADLRRRFGTTISDEELLLRAVMPAEQVDTMYAAKKNSATSTLQRLLAAVNDRPSTSVSVSDGTTKFSIQRRASNEVGNAVDGTAQGATA</sequence>
<dbReference type="PANTHER" id="PTHR43778">
    <property type="entry name" value="PYRUVATE CARBOXYLASE"/>
    <property type="match status" value="1"/>
</dbReference>